<dbReference type="EMBL" id="KU932375">
    <property type="protein sequence ID" value="APA34011.1"/>
    <property type="molecule type" value="mRNA"/>
</dbReference>
<keyword evidence="4" id="KW-0031">Aminopeptidase</keyword>
<keyword evidence="12" id="KW-0482">Metalloprotease</keyword>
<keyword evidence="7" id="KW-0812">Transmembrane</keyword>
<dbReference type="InterPro" id="IPR014782">
    <property type="entry name" value="Peptidase_M1_dom"/>
</dbReference>
<name>A0A1I9WLJ1_NILLU</name>
<evidence type="ECO:0000256" key="8">
    <source>
        <dbReference type="ARBA" id="ARBA00022723"/>
    </source>
</evidence>
<comment type="similarity">
    <text evidence="3">Belongs to the peptidase M1 family.</text>
</comment>
<dbReference type="GO" id="GO:0070006">
    <property type="term" value="F:metalloaminopeptidase activity"/>
    <property type="evidence" value="ECO:0007669"/>
    <property type="project" value="TreeGrafter"/>
</dbReference>
<dbReference type="Pfam" id="PF01433">
    <property type="entry name" value="Peptidase_M1"/>
    <property type="match status" value="1"/>
</dbReference>
<reference evidence="18" key="1">
    <citation type="journal article" date="2016" name="BMC Genomics">
        <title>Seminal fluid protein genes of the brown planthopper, Nilaparvata lugens.</title>
        <authorList>
            <person name="Yu B."/>
            <person name="Li D.T."/>
            <person name="Lu J.B."/>
            <person name="Zhang W.X."/>
            <person name="Zhang C.X."/>
        </authorList>
    </citation>
    <scope>NUCLEOTIDE SEQUENCE</scope>
    <source>
        <strain evidence="18">NlSFP_unconfirmed_comp33161</strain>
    </source>
</reference>
<evidence type="ECO:0000313" key="18">
    <source>
        <dbReference type="EMBL" id="APA34011.1"/>
    </source>
</evidence>
<evidence type="ECO:0000256" key="14">
    <source>
        <dbReference type="ARBA" id="ARBA00023157"/>
    </source>
</evidence>
<dbReference type="AlphaFoldDB" id="A0A1I9WLJ1"/>
<dbReference type="GO" id="GO:0008270">
    <property type="term" value="F:zinc ion binding"/>
    <property type="evidence" value="ECO:0007669"/>
    <property type="project" value="InterPro"/>
</dbReference>
<evidence type="ECO:0000256" key="3">
    <source>
        <dbReference type="ARBA" id="ARBA00010136"/>
    </source>
</evidence>
<evidence type="ECO:0000256" key="11">
    <source>
        <dbReference type="ARBA" id="ARBA00022989"/>
    </source>
</evidence>
<evidence type="ECO:0000256" key="2">
    <source>
        <dbReference type="ARBA" id="ARBA00004401"/>
    </source>
</evidence>
<dbReference type="OrthoDB" id="510539at2759"/>
<proteinExistence type="evidence at transcript level"/>
<keyword evidence="15" id="KW-0325">Glycoprotein</keyword>
<dbReference type="InterPro" id="IPR050344">
    <property type="entry name" value="Peptidase_M1_aminopeptidases"/>
</dbReference>
<dbReference type="PANTHER" id="PTHR11533">
    <property type="entry name" value="PROTEASE M1 ZINC METALLOPROTEASE"/>
    <property type="match status" value="1"/>
</dbReference>
<dbReference type="FunFam" id="2.60.40.1910:FF:000003">
    <property type="entry name" value="Aminopeptidase"/>
    <property type="match status" value="1"/>
</dbReference>
<sequence length="470" mass="54002">MLEDIVGADNFRRGVSDYLRQFSFKNAETQDLWNSIAQYTTDMDISKIMDTYTRQMGLPVVTITQEGNRLTLSQTRFLADKNATFDECESTFKYKWEIPLTYVTSNNPSEVHRTWLHLHDNSTSIDLPEGTKWVKFNLRQKGYYRVNYTSEGWKALSDLLINNHEVLSAADRASLLNDAFSLASAGYLNYNTALSLLKYISKETHFVPLQSASGALASLDRHLRDTPVYDKFKKFVQTLLEPLDVDSMWSSSPSETYMDRRRRIVLFGLLSKFEIPSVVTFAHKKFTDWLLNNGSKPDVDVRGIIYETGIKNSSKEEWEKLWKIYLKEDDPQENSRIRNTLAASNDPAMIDQLMELAKDESNVRSQDYILMLSVISSYPVGNKAVWKFVRENWSYLVNRFTLNDRQLGRLIPAISVSYGSEEKLKELKDFFALHPDSGAGEAGRKIALEQIQNNINWLKTHVSELDQALA</sequence>
<organism evidence="18">
    <name type="scientific">Nilaparvata lugens</name>
    <name type="common">Brown planthopper</name>
    <dbReference type="NCBI Taxonomy" id="108931"/>
    <lineage>
        <taxon>Eukaryota</taxon>
        <taxon>Metazoa</taxon>
        <taxon>Ecdysozoa</taxon>
        <taxon>Arthropoda</taxon>
        <taxon>Hexapoda</taxon>
        <taxon>Insecta</taxon>
        <taxon>Pterygota</taxon>
        <taxon>Neoptera</taxon>
        <taxon>Paraneoptera</taxon>
        <taxon>Hemiptera</taxon>
        <taxon>Auchenorrhyncha</taxon>
        <taxon>Fulgoroidea</taxon>
        <taxon>Delphacidae</taxon>
        <taxon>Delphacinae</taxon>
        <taxon>Nilaparvata</taxon>
    </lineage>
</organism>
<evidence type="ECO:0000256" key="12">
    <source>
        <dbReference type="ARBA" id="ARBA00023049"/>
    </source>
</evidence>
<keyword evidence="14" id="KW-1015">Disulfide bond</keyword>
<evidence type="ECO:0000256" key="4">
    <source>
        <dbReference type="ARBA" id="ARBA00022438"/>
    </source>
</evidence>
<dbReference type="Gene3D" id="1.10.390.10">
    <property type="entry name" value="Neutral Protease Domain 2"/>
    <property type="match status" value="1"/>
</dbReference>
<dbReference type="GO" id="GO:0005886">
    <property type="term" value="C:plasma membrane"/>
    <property type="evidence" value="ECO:0007669"/>
    <property type="project" value="UniProtKB-SubCell"/>
</dbReference>
<keyword evidence="8" id="KW-0479">Metal-binding</keyword>
<evidence type="ECO:0000259" key="17">
    <source>
        <dbReference type="Pfam" id="PF11838"/>
    </source>
</evidence>
<accession>A0A1I9WLJ1</accession>
<evidence type="ECO:0000256" key="15">
    <source>
        <dbReference type="ARBA" id="ARBA00023180"/>
    </source>
</evidence>
<feature type="domain" description="Peptidase M1 membrane alanine aminopeptidase" evidence="16">
    <location>
        <begin position="1"/>
        <end position="52"/>
    </location>
</feature>
<evidence type="ECO:0000259" key="16">
    <source>
        <dbReference type="Pfam" id="PF01433"/>
    </source>
</evidence>
<dbReference type="SUPFAM" id="SSF55486">
    <property type="entry name" value="Metalloproteases ('zincins'), catalytic domain"/>
    <property type="match status" value="1"/>
</dbReference>
<keyword evidence="11" id="KW-1133">Transmembrane helix</keyword>
<keyword evidence="10" id="KW-0862">Zinc</keyword>
<dbReference type="InterPro" id="IPR027268">
    <property type="entry name" value="Peptidase_M4/M1_CTD_sf"/>
</dbReference>
<evidence type="ECO:0000256" key="5">
    <source>
        <dbReference type="ARBA" id="ARBA00022475"/>
    </source>
</evidence>
<keyword evidence="9" id="KW-0378">Hydrolase</keyword>
<protein>
    <submittedName>
        <fullName evidence="18">Seminal fluid protein</fullName>
    </submittedName>
</protein>
<dbReference type="GO" id="GO:0042277">
    <property type="term" value="F:peptide binding"/>
    <property type="evidence" value="ECO:0007669"/>
    <property type="project" value="TreeGrafter"/>
</dbReference>
<evidence type="ECO:0000256" key="7">
    <source>
        <dbReference type="ARBA" id="ARBA00022692"/>
    </source>
</evidence>
<dbReference type="FunFam" id="1.25.50.20:FF:000001">
    <property type="entry name" value="Aminopeptidase"/>
    <property type="match status" value="1"/>
</dbReference>
<evidence type="ECO:0000256" key="13">
    <source>
        <dbReference type="ARBA" id="ARBA00023136"/>
    </source>
</evidence>
<dbReference type="PANTHER" id="PTHR11533:SF276">
    <property type="entry name" value="GLUTAMYL AMINOPEPTIDASE"/>
    <property type="match status" value="1"/>
</dbReference>
<comment type="cofactor">
    <cofactor evidence="1">
        <name>Zn(2+)</name>
        <dbReference type="ChEBI" id="CHEBI:29105"/>
    </cofactor>
</comment>
<dbReference type="GO" id="GO:0005615">
    <property type="term" value="C:extracellular space"/>
    <property type="evidence" value="ECO:0007669"/>
    <property type="project" value="TreeGrafter"/>
</dbReference>
<evidence type="ECO:0000256" key="6">
    <source>
        <dbReference type="ARBA" id="ARBA00022670"/>
    </source>
</evidence>
<dbReference type="GO" id="GO:0006508">
    <property type="term" value="P:proteolysis"/>
    <property type="evidence" value="ECO:0007669"/>
    <property type="project" value="UniProtKB-KW"/>
</dbReference>
<dbReference type="Pfam" id="PF11838">
    <property type="entry name" value="ERAP1_C"/>
    <property type="match status" value="1"/>
</dbReference>
<dbReference type="GO" id="GO:0005737">
    <property type="term" value="C:cytoplasm"/>
    <property type="evidence" value="ECO:0007669"/>
    <property type="project" value="TreeGrafter"/>
</dbReference>
<dbReference type="InterPro" id="IPR024571">
    <property type="entry name" value="ERAP1-like_C_dom"/>
</dbReference>
<dbReference type="Gene3D" id="1.25.50.20">
    <property type="match status" value="1"/>
</dbReference>
<evidence type="ECO:0000256" key="1">
    <source>
        <dbReference type="ARBA" id="ARBA00001947"/>
    </source>
</evidence>
<dbReference type="Gene3D" id="2.60.40.1910">
    <property type="match status" value="1"/>
</dbReference>
<comment type="subcellular location">
    <subcellularLocation>
        <location evidence="2">Cell membrane</location>
        <topology evidence="2">Single-pass type II membrane protein</topology>
    </subcellularLocation>
</comment>
<keyword evidence="5" id="KW-1003">Cell membrane</keyword>
<evidence type="ECO:0000256" key="10">
    <source>
        <dbReference type="ARBA" id="ARBA00022833"/>
    </source>
</evidence>
<keyword evidence="6" id="KW-0645">Protease</keyword>
<dbReference type="GO" id="GO:0043171">
    <property type="term" value="P:peptide catabolic process"/>
    <property type="evidence" value="ECO:0007669"/>
    <property type="project" value="TreeGrafter"/>
</dbReference>
<evidence type="ECO:0000256" key="9">
    <source>
        <dbReference type="ARBA" id="ARBA00022801"/>
    </source>
</evidence>
<feature type="domain" description="ERAP1-like C-terminal" evidence="17">
    <location>
        <begin position="133"/>
        <end position="452"/>
    </location>
</feature>
<keyword evidence="13" id="KW-0472">Membrane</keyword>